<reference evidence="1" key="1">
    <citation type="submission" date="2014-11" db="EMBL/GenBank/DDBJ databases">
        <authorList>
            <person name="Amaro Gonzalez C."/>
        </authorList>
    </citation>
    <scope>NUCLEOTIDE SEQUENCE</scope>
</reference>
<proteinExistence type="predicted"/>
<accession>A0A0E9TQZ6</accession>
<dbReference type="EMBL" id="GBXM01052715">
    <property type="protein sequence ID" value="JAH55862.1"/>
    <property type="molecule type" value="Transcribed_RNA"/>
</dbReference>
<evidence type="ECO:0000313" key="1">
    <source>
        <dbReference type="EMBL" id="JAH55862.1"/>
    </source>
</evidence>
<sequence>MGYCSSPPRGYKHLLFNHSVTP</sequence>
<organism evidence="1">
    <name type="scientific">Anguilla anguilla</name>
    <name type="common">European freshwater eel</name>
    <name type="synonym">Muraena anguilla</name>
    <dbReference type="NCBI Taxonomy" id="7936"/>
    <lineage>
        <taxon>Eukaryota</taxon>
        <taxon>Metazoa</taxon>
        <taxon>Chordata</taxon>
        <taxon>Craniata</taxon>
        <taxon>Vertebrata</taxon>
        <taxon>Euteleostomi</taxon>
        <taxon>Actinopterygii</taxon>
        <taxon>Neopterygii</taxon>
        <taxon>Teleostei</taxon>
        <taxon>Anguilliformes</taxon>
        <taxon>Anguillidae</taxon>
        <taxon>Anguilla</taxon>
    </lineage>
</organism>
<dbReference type="AlphaFoldDB" id="A0A0E9TQZ6"/>
<name>A0A0E9TQZ6_ANGAN</name>
<reference evidence="1" key="2">
    <citation type="journal article" date="2015" name="Fish Shellfish Immunol.">
        <title>Early steps in the European eel (Anguilla anguilla)-Vibrio vulnificus interaction in the gills: Role of the RtxA13 toxin.</title>
        <authorList>
            <person name="Callol A."/>
            <person name="Pajuelo D."/>
            <person name="Ebbesson L."/>
            <person name="Teles M."/>
            <person name="MacKenzie S."/>
            <person name="Amaro C."/>
        </authorList>
    </citation>
    <scope>NUCLEOTIDE SEQUENCE</scope>
</reference>
<protein>
    <submittedName>
        <fullName evidence="1">Uncharacterized protein</fullName>
    </submittedName>
</protein>